<accession>A0ABR6WSS4</accession>
<feature type="signal peptide" evidence="2">
    <location>
        <begin position="1"/>
        <end position="19"/>
    </location>
</feature>
<protein>
    <recommendedName>
        <fullName evidence="5">MORN repeat-containing protein</fullName>
    </recommendedName>
</protein>
<proteinExistence type="predicted"/>
<dbReference type="RefSeq" id="WP_186841543.1">
    <property type="nucleotide sequence ID" value="NZ_WJBC01000004.1"/>
</dbReference>
<dbReference type="SMART" id="SM00698">
    <property type="entry name" value="MORN"/>
    <property type="match status" value="3"/>
</dbReference>
<sequence>MRKIGLVFMAITLMLVVSACSSMPGSAKSADKVTDKEMTLTLSFGEKTGTYTGELVDGLPQGKGTFTSENGSGIGWSYEGEWEKGHMQGSGETVYDSGFKETGVYQNDELNGAGKEYWDDQLFYEGNYKNNQYDGQGTLTNYRGEVVYSGNFSKGYYTETSEQRQARLEPFKAQAVELPYSEIVDNAKNETGKKVKITGRVFQVDQKTESEPAMSYFFMQLGSDPSQIVRVSYLLNQGEVPPVKDQSVTVWATAELFDSYALESGTELTVPYVEAWSVE</sequence>
<evidence type="ECO:0000256" key="1">
    <source>
        <dbReference type="ARBA" id="ARBA00022737"/>
    </source>
</evidence>
<dbReference type="EMBL" id="WJBC01000004">
    <property type="protein sequence ID" value="MBC3803634.1"/>
    <property type="molecule type" value="Genomic_DNA"/>
</dbReference>
<evidence type="ECO:0000313" key="3">
    <source>
        <dbReference type="EMBL" id="MBC3803634.1"/>
    </source>
</evidence>
<keyword evidence="2" id="KW-0732">Signal</keyword>
<gene>
    <name evidence="3" type="ORF">GH808_04200</name>
</gene>
<dbReference type="PROSITE" id="PS51257">
    <property type="entry name" value="PROKAR_LIPOPROTEIN"/>
    <property type="match status" value="1"/>
</dbReference>
<evidence type="ECO:0000256" key="2">
    <source>
        <dbReference type="SAM" id="SignalP"/>
    </source>
</evidence>
<dbReference type="PANTHER" id="PTHR23084">
    <property type="entry name" value="PHOSPHATIDYLINOSITOL-4-PHOSPHATE 5-KINASE RELATED"/>
    <property type="match status" value="1"/>
</dbReference>
<keyword evidence="1" id="KW-0677">Repeat</keyword>
<dbReference type="Gene3D" id="2.20.110.10">
    <property type="entry name" value="Histone H3 K4-specific methyltransferase SET7/9 N-terminal domain"/>
    <property type="match status" value="2"/>
</dbReference>
<dbReference type="InterPro" id="IPR003409">
    <property type="entry name" value="MORN"/>
</dbReference>
<dbReference type="PANTHER" id="PTHR23084:SF263">
    <property type="entry name" value="MORN REPEAT-CONTAINING PROTEIN 1"/>
    <property type="match status" value="1"/>
</dbReference>
<evidence type="ECO:0000313" key="4">
    <source>
        <dbReference type="Proteomes" id="UP000603234"/>
    </source>
</evidence>
<dbReference type="Proteomes" id="UP000603234">
    <property type="component" value="Unassembled WGS sequence"/>
</dbReference>
<organism evidence="3 4">
    <name type="scientific">Acetobacterium fimetarium</name>
    <dbReference type="NCBI Taxonomy" id="52691"/>
    <lineage>
        <taxon>Bacteria</taxon>
        <taxon>Bacillati</taxon>
        <taxon>Bacillota</taxon>
        <taxon>Clostridia</taxon>
        <taxon>Eubacteriales</taxon>
        <taxon>Eubacteriaceae</taxon>
        <taxon>Acetobacterium</taxon>
    </lineage>
</organism>
<evidence type="ECO:0008006" key="5">
    <source>
        <dbReference type="Google" id="ProtNLM"/>
    </source>
</evidence>
<dbReference type="Pfam" id="PF02493">
    <property type="entry name" value="MORN"/>
    <property type="match status" value="4"/>
</dbReference>
<keyword evidence="4" id="KW-1185">Reference proteome</keyword>
<reference evidence="3 4" key="1">
    <citation type="journal article" date="2020" name="mSystems">
        <title>Defining Genomic and Predicted Metabolic Features of the Acetobacterium Genus.</title>
        <authorList>
            <person name="Ross D.E."/>
            <person name="Marshall C.W."/>
            <person name="Gulliver D."/>
            <person name="May H.D."/>
            <person name="Norman R.S."/>
        </authorList>
    </citation>
    <scope>NUCLEOTIDE SEQUENCE [LARGE SCALE GENOMIC DNA]</scope>
    <source>
        <strain evidence="3 4">DSM 8238</strain>
    </source>
</reference>
<name>A0ABR6WSS4_9FIRM</name>
<feature type="chain" id="PRO_5046580072" description="MORN repeat-containing protein" evidence="2">
    <location>
        <begin position="20"/>
        <end position="279"/>
    </location>
</feature>
<dbReference type="SUPFAM" id="SSF82185">
    <property type="entry name" value="Histone H3 K4-specific methyltransferase SET7/9 N-terminal domain"/>
    <property type="match status" value="1"/>
</dbReference>
<comment type="caution">
    <text evidence="3">The sequence shown here is derived from an EMBL/GenBank/DDBJ whole genome shotgun (WGS) entry which is preliminary data.</text>
</comment>